<comment type="similarity">
    <text evidence="2">Belongs to the UPF0410 family.</text>
</comment>
<dbReference type="BioCyc" id="ECAT999415-HMP:GTTI-945-MONOMER"/>
<feature type="transmembrane region" description="Helical" evidence="7">
    <location>
        <begin position="49"/>
        <end position="71"/>
    </location>
</feature>
<proteinExistence type="inferred from homology"/>
<sequence>MIIALITGALAGWMAGNLMDSDGSLLRNIILGLLGGIVGRFILKAVGIYSYGFIGDIIVAVIGACLLIYLARKLDN</sequence>
<feature type="transmembrane region" description="Helical" evidence="7">
    <location>
        <begin position="25"/>
        <end position="43"/>
    </location>
</feature>
<dbReference type="Proteomes" id="UP000011758">
    <property type="component" value="Unassembled WGS sequence"/>
</dbReference>
<dbReference type="RefSeq" id="WP_004802510.1">
    <property type="nucleotide sequence ID" value="NZ_AUGJ01000012.1"/>
</dbReference>
<dbReference type="STRING" id="999415.HMPREF9943_00922"/>
<name>M2Q1U2_9FIRM</name>
<gene>
    <name evidence="8" type="ORF">HMPREF9943_00922</name>
</gene>
<keyword evidence="9" id="KW-1185">Reference proteome</keyword>
<evidence type="ECO:0000256" key="7">
    <source>
        <dbReference type="SAM" id="Phobius"/>
    </source>
</evidence>
<evidence type="ECO:0008006" key="10">
    <source>
        <dbReference type="Google" id="ProtNLM"/>
    </source>
</evidence>
<evidence type="ECO:0000256" key="3">
    <source>
        <dbReference type="ARBA" id="ARBA00022475"/>
    </source>
</evidence>
<dbReference type="PANTHER" id="PTHR33884:SF3">
    <property type="entry name" value="UPF0410 PROTEIN YMGE"/>
    <property type="match status" value="1"/>
</dbReference>
<evidence type="ECO:0000256" key="5">
    <source>
        <dbReference type="ARBA" id="ARBA00022989"/>
    </source>
</evidence>
<keyword evidence="3" id="KW-1003">Cell membrane</keyword>
<evidence type="ECO:0000256" key="2">
    <source>
        <dbReference type="ARBA" id="ARBA00011006"/>
    </source>
</evidence>
<reference evidence="8 9" key="1">
    <citation type="submission" date="2013-02" db="EMBL/GenBank/DDBJ databases">
        <title>The Genome Sequence of Lactobacillus catenaformis F0143.</title>
        <authorList>
            <consortium name="The Broad Institute Genome Sequencing Platform"/>
            <person name="Earl A."/>
            <person name="Ward D."/>
            <person name="Feldgarden M."/>
            <person name="Gevers D."/>
            <person name="Izard J."/>
            <person name="Blanton J.M."/>
            <person name="Mathney J."/>
            <person name="Dewhirst F.E."/>
            <person name="Young S.K."/>
            <person name="Zeng Q."/>
            <person name="Gargeya S."/>
            <person name="Fitzgerald M."/>
            <person name="Haas B."/>
            <person name="Abouelleil A."/>
            <person name="Alvarado L."/>
            <person name="Arachchi H.M."/>
            <person name="Berlin A."/>
            <person name="Chapman S.B."/>
            <person name="Gearin G."/>
            <person name="Goldberg J."/>
            <person name="Griggs A."/>
            <person name="Gujja S."/>
            <person name="Hansen M."/>
            <person name="Heiman D."/>
            <person name="Howarth C."/>
            <person name="Larimer J."/>
            <person name="Lui A."/>
            <person name="MacDonald P.J.P."/>
            <person name="McCowen C."/>
            <person name="Montmayeur A."/>
            <person name="Murphy C."/>
            <person name="Neiman D."/>
            <person name="Pearson M."/>
            <person name="Priest M."/>
            <person name="Roberts A."/>
            <person name="Saif S."/>
            <person name="Shea T."/>
            <person name="Sisk P."/>
            <person name="Stolte C."/>
            <person name="Sykes S."/>
            <person name="Wortman J."/>
            <person name="Nusbaum C."/>
            <person name="Birren B."/>
        </authorList>
    </citation>
    <scope>NUCLEOTIDE SEQUENCE [LARGE SCALE GENOMIC DNA]</scope>
    <source>
        <strain evidence="8 9">OT 569</strain>
    </source>
</reference>
<dbReference type="GO" id="GO:0005886">
    <property type="term" value="C:plasma membrane"/>
    <property type="evidence" value="ECO:0007669"/>
    <property type="project" value="UniProtKB-SubCell"/>
</dbReference>
<keyword evidence="5 7" id="KW-1133">Transmembrane helix</keyword>
<accession>M2Q1U2</accession>
<comment type="caution">
    <text evidence="8">The sequence shown here is derived from an EMBL/GenBank/DDBJ whole genome shotgun (WGS) entry which is preliminary data.</text>
</comment>
<dbReference type="eggNOG" id="COG2261">
    <property type="taxonomic scope" value="Bacteria"/>
</dbReference>
<evidence type="ECO:0000256" key="6">
    <source>
        <dbReference type="ARBA" id="ARBA00023136"/>
    </source>
</evidence>
<protein>
    <recommendedName>
        <fullName evidence="10">Transglycosylase associated protein</fullName>
    </recommendedName>
</protein>
<evidence type="ECO:0000313" key="8">
    <source>
        <dbReference type="EMBL" id="EMD16880.1"/>
    </source>
</evidence>
<keyword evidence="4 7" id="KW-0812">Transmembrane</keyword>
<evidence type="ECO:0000256" key="4">
    <source>
        <dbReference type="ARBA" id="ARBA00022692"/>
    </source>
</evidence>
<dbReference type="InterPro" id="IPR007341">
    <property type="entry name" value="Transgly_assoc"/>
</dbReference>
<keyword evidence="6 7" id="KW-0472">Membrane</keyword>
<dbReference type="AlphaFoldDB" id="M2Q1U2"/>
<comment type="subcellular location">
    <subcellularLocation>
        <location evidence="1">Cell membrane</location>
        <topology evidence="1">Multi-pass membrane protein</topology>
    </subcellularLocation>
</comment>
<dbReference type="EMBL" id="AGEJ01000013">
    <property type="protein sequence ID" value="EMD16880.1"/>
    <property type="molecule type" value="Genomic_DNA"/>
</dbReference>
<evidence type="ECO:0000313" key="9">
    <source>
        <dbReference type="Proteomes" id="UP000011758"/>
    </source>
</evidence>
<organism evidence="8 9">
    <name type="scientific">Eggerthia catenaformis OT 569 = DSM 20559</name>
    <dbReference type="NCBI Taxonomy" id="999415"/>
    <lineage>
        <taxon>Bacteria</taxon>
        <taxon>Bacillati</taxon>
        <taxon>Bacillota</taxon>
        <taxon>Erysipelotrichia</taxon>
        <taxon>Erysipelotrichales</taxon>
        <taxon>Coprobacillaceae</taxon>
        <taxon>Eggerthia</taxon>
    </lineage>
</organism>
<evidence type="ECO:0000256" key="1">
    <source>
        <dbReference type="ARBA" id="ARBA00004651"/>
    </source>
</evidence>
<dbReference type="PANTHER" id="PTHR33884">
    <property type="entry name" value="UPF0410 PROTEIN YMGE"/>
    <property type="match status" value="1"/>
</dbReference>
<dbReference type="Pfam" id="PF04226">
    <property type="entry name" value="Transgly_assoc"/>
    <property type="match status" value="1"/>
</dbReference>